<name>A0A1G9Y470_9SPHI</name>
<feature type="transmembrane region" description="Helical" evidence="1">
    <location>
        <begin position="41"/>
        <end position="59"/>
    </location>
</feature>
<dbReference type="Proteomes" id="UP000199226">
    <property type="component" value="Unassembled WGS sequence"/>
</dbReference>
<accession>A0A1G9Y470</accession>
<evidence type="ECO:0008006" key="4">
    <source>
        <dbReference type="Google" id="ProtNLM"/>
    </source>
</evidence>
<sequence length="217" mass="24834">MTLFNFFLIIHILGGSIGLLAGSVILFLKKGDARHKMIGRFFYWGMILAGVSSLILSQIRPNPFLFIIGVFTLYMNLTGNIYLKFKKKDVTASLFDKVIVLAMVVVAAMFVYQGLNMVSESNFGYVYLTFAFVSIRFIYADYKFYKGQLDHTNNWLQAHLQRMLGTYIAAMTAFLVVNVKFLPDYIVWLFPTVVITPLIIFWSKKYKKDLPIVSKAV</sequence>
<feature type="transmembrane region" description="Helical" evidence="1">
    <location>
        <begin position="185"/>
        <end position="202"/>
    </location>
</feature>
<dbReference type="STRING" id="990371.SAMN05421813_13528"/>
<dbReference type="AlphaFoldDB" id="A0A1G9Y470"/>
<reference evidence="3" key="1">
    <citation type="submission" date="2016-10" db="EMBL/GenBank/DDBJ databases">
        <authorList>
            <person name="Varghese N."/>
            <person name="Submissions S."/>
        </authorList>
    </citation>
    <scope>NUCLEOTIDE SEQUENCE [LARGE SCALE GENOMIC DNA]</scope>
    <source>
        <strain evidence="3">DSM 24536</strain>
    </source>
</reference>
<feature type="transmembrane region" description="Helical" evidence="1">
    <location>
        <begin position="65"/>
        <end position="82"/>
    </location>
</feature>
<feature type="transmembrane region" description="Helical" evidence="1">
    <location>
        <begin position="124"/>
        <end position="142"/>
    </location>
</feature>
<feature type="transmembrane region" description="Helical" evidence="1">
    <location>
        <begin position="94"/>
        <end position="112"/>
    </location>
</feature>
<keyword evidence="3" id="KW-1185">Reference proteome</keyword>
<keyword evidence="1" id="KW-1133">Transmembrane helix</keyword>
<keyword evidence="1" id="KW-0812">Transmembrane</keyword>
<evidence type="ECO:0000313" key="3">
    <source>
        <dbReference type="Proteomes" id="UP000199226"/>
    </source>
</evidence>
<keyword evidence="1" id="KW-0472">Membrane</keyword>
<feature type="transmembrane region" description="Helical" evidence="1">
    <location>
        <begin position="6"/>
        <end position="29"/>
    </location>
</feature>
<dbReference type="RefSeq" id="WP_090706822.1">
    <property type="nucleotide sequence ID" value="NZ_FNHH01000035.1"/>
</dbReference>
<proteinExistence type="predicted"/>
<feature type="transmembrane region" description="Helical" evidence="1">
    <location>
        <begin position="163"/>
        <end position="179"/>
    </location>
</feature>
<evidence type="ECO:0000256" key="1">
    <source>
        <dbReference type="SAM" id="Phobius"/>
    </source>
</evidence>
<organism evidence="2 3">
    <name type="scientific">Daejeonella rubra</name>
    <dbReference type="NCBI Taxonomy" id="990371"/>
    <lineage>
        <taxon>Bacteria</taxon>
        <taxon>Pseudomonadati</taxon>
        <taxon>Bacteroidota</taxon>
        <taxon>Sphingobacteriia</taxon>
        <taxon>Sphingobacteriales</taxon>
        <taxon>Sphingobacteriaceae</taxon>
        <taxon>Daejeonella</taxon>
    </lineage>
</organism>
<dbReference type="OrthoDB" id="1162022at2"/>
<dbReference type="EMBL" id="FNHH01000035">
    <property type="protein sequence ID" value="SDN03924.1"/>
    <property type="molecule type" value="Genomic_DNA"/>
</dbReference>
<protein>
    <recommendedName>
        <fullName evidence="4">DUF2306 domain-containing protein</fullName>
    </recommendedName>
</protein>
<evidence type="ECO:0000313" key="2">
    <source>
        <dbReference type="EMBL" id="SDN03924.1"/>
    </source>
</evidence>
<gene>
    <name evidence="2" type="ORF">SAMN05421813_13528</name>
</gene>